<feature type="domain" description="Glycosyltransferase 2-like" evidence="1">
    <location>
        <begin position="5"/>
        <end position="160"/>
    </location>
</feature>
<protein>
    <submittedName>
        <fullName evidence="2">Glycosyltransferase</fullName>
    </submittedName>
</protein>
<dbReference type="PANTHER" id="PTHR22916">
    <property type="entry name" value="GLYCOSYLTRANSFERASE"/>
    <property type="match status" value="1"/>
</dbReference>
<reference evidence="2" key="1">
    <citation type="submission" date="2018-06" db="EMBL/GenBank/DDBJ databases">
        <title>Genetic diversity of the Aeromonas Hydrophila O antigens and development of a suspension array for serotype detection.</title>
        <authorList>
            <person name="Cao H."/>
            <person name="Liu B."/>
        </authorList>
    </citation>
    <scope>NUCLEOTIDE SEQUENCE</scope>
    <source>
        <strain evidence="2">G5371</strain>
    </source>
</reference>
<dbReference type="SUPFAM" id="SSF53448">
    <property type="entry name" value="Nucleotide-diphospho-sugar transferases"/>
    <property type="match status" value="1"/>
</dbReference>
<gene>
    <name evidence="2" type="primary">wvaA</name>
</gene>
<sequence>MHKVSVIIPVYNHEKYVKNAIESVLSQSYKNIELIVVNDGSSDSSHEVITELSKRNKFVYINQKNKGLSKTLKDSLKLCHGKYIAIVASDDLWLERKIQMQVDYMECNHLVTACCANVNVIDENNIITQNKHAKDNVESYNFERVMTSGFNIPPATIMFRADAVDETFFDETLKVEDLYLWLKLTVNGGIIDVLPDILAEYRIHSANTTGNLGMIAEYHHITIDKFKSHKVYKKAKIIWSLFSFRQLSRSYKGEALKYVCFNYKFFLTKEFMIGFIKLLFCWQRK</sequence>
<proteinExistence type="predicted"/>
<dbReference type="PANTHER" id="PTHR22916:SF3">
    <property type="entry name" value="UDP-GLCNAC:BETAGAL BETA-1,3-N-ACETYLGLUCOSAMINYLTRANSFERASE-LIKE PROTEIN 1"/>
    <property type="match status" value="1"/>
</dbReference>
<dbReference type="InterPro" id="IPR001173">
    <property type="entry name" value="Glyco_trans_2-like"/>
</dbReference>
<dbReference type="EMBL" id="MH449674">
    <property type="protein sequence ID" value="AXL04830.1"/>
    <property type="molecule type" value="Genomic_DNA"/>
</dbReference>
<keyword evidence="2" id="KW-0808">Transferase</keyword>
<organism evidence="2">
    <name type="scientific">Aeromonas hydrophila</name>
    <dbReference type="NCBI Taxonomy" id="644"/>
    <lineage>
        <taxon>Bacteria</taxon>
        <taxon>Pseudomonadati</taxon>
        <taxon>Pseudomonadota</taxon>
        <taxon>Gammaproteobacteria</taxon>
        <taxon>Aeromonadales</taxon>
        <taxon>Aeromonadaceae</taxon>
        <taxon>Aeromonas</taxon>
    </lineage>
</organism>
<dbReference type="AlphaFoldDB" id="A0A346AC68"/>
<dbReference type="GO" id="GO:0016758">
    <property type="term" value="F:hexosyltransferase activity"/>
    <property type="evidence" value="ECO:0007669"/>
    <property type="project" value="UniProtKB-ARBA"/>
</dbReference>
<dbReference type="Gene3D" id="3.90.550.10">
    <property type="entry name" value="Spore Coat Polysaccharide Biosynthesis Protein SpsA, Chain A"/>
    <property type="match status" value="1"/>
</dbReference>
<dbReference type="InterPro" id="IPR029044">
    <property type="entry name" value="Nucleotide-diphossugar_trans"/>
</dbReference>
<accession>A0A346AC68</accession>
<evidence type="ECO:0000313" key="2">
    <source>
        <dbReference type="EMBL" id="AXL04830.1"/>
    </source>
</evidence>
<evidence type="ECO:0000259" key="1">
    <source>
        <dbReference type="Pfam" id="PF00535"/>
    </source>
</evidence>
<dbReference type="Pfam" id="PF00535">
    <property type="entry name" value="Glycos_transf_2"/>
    <property type="match status" value="1"/>
</dbReference>
<name>A0A346AC68_AERHY</name>